<comment type="caution">
    <text evidence="1">The sequence shown here is derived from an EMBL/GenBank/DDBJ whole genome shotgun (WGS) entry which is preliminary data.</text>
</comment>
<evidence type="ECO:0000313" key="2">
    <source>
        <dbReference type="Proteomes" id="UP000269945"/>
    </source>
</evidence>
<dbReference type="AlphaFoldDB" id="A0A9X9Q2W2"/>
<organism evidence="1 2">
    <name type="scientific">Gulo gulo</name>
    <name type="common">Wolverine</name>
    <name type="synonym">Gluton</name>
    <dbReference type="NCBI Taxonomy" id="48420"/>
    <lineage>
        <taxon>Eukaryota</taxon>
        <taxon>Metazoa</taxon>
        <taxon>Chordata</taxon>
        <taxon>Craniata</taxon>
        <taxon>Vertebrata</taxon>
        <taxon>Euteleostomi</taxon>
        <taxon>Mammalia</taxon>
        <taxon>Eutheria</taxon>
        <taxon>Laurasiatheria</taxon>
        <taxon>Carnivora</taxon>
        <taxon>Caniformia</taxon>
        <taxon>Musteloidea</taxon>
        <taxon>Mustelidae</taxon>
        <taxon>Guloninae</taxon>
        <taxon>Gulo</taxon>
    </lineage>
</organism>
<sequence length="46" mass="4838">MAACQRAACGRPALPGMHREGDISPLSVLVPAVPGRDPRVALLRKC</sequence>
<reference evidence="1 2" key="1">
    <citation type="submission" date="2018-10" db="EMBL/GenBank/DDBJ databases">
        <authorList>
            <person name="Ekblom R."/>
            <person name="Jareborg N."/>
        </authorList>
    </citation>
    <scope>NUCLEOTIDE SEQUENCE [LARGE SCALE GENOMIC DNA]</scope>
    <source>
        <tissue evidence="1">Muscle</tissue>
    </source>
</reference>
<accession>A0A9X9Q2W2</accession>
<dbReference type="Proteomes" id="UP000269945">
    <property type="component" value="Unassembled WGS sequence"/>
</dbReference>
<proteinExistence type="predicted"/>
<keyword evidence="2" id="KW-1185">Reference proteome</keyword>
<gene>
    <name evidence="1" type="ORF">BN2614_LOCUS9</name>
</gene>
<name>A0A9X9Q2W2_GULGU</name>
<protein>
    <submittedName>
        <fullName evidence="1">Uncharacterized protein</fullName>
    </submittedName>
</protein>
<dbReference type="EMBL" id="CYRY02024808">
    <property type="protein sequence ID" value="VCW98213.1"/>
    <property type="molecule type" value="Genomic_DNA"/>
</dbReference>
<evidence type="ECO:0000313" key="1">
    <source>
        <dbReference type="EMBL" id="VCW98213.1"/>
    </source>
</evidence>